<sequence>MQLTDQEWHHLLLAATVAAKKANAHIQSFDRSCLQVNHKIAGCSQSAQVVTQVDIACQEIILSHLADLTAKYDFAVLSEENADEADTHKHPRLTKDYFWCIDPLDGTLPFIENTPGYAVSIALVSQSGEAVIGVVVDPVTQDCYQALNLSSGSLLLKNDQPWCPQACEPDSVGQGIAFTLVYDRSFECDPAYSYFIDTLWSQLKVLGYSGLEVVNNKGAVMNALTVLEQPHSTYIKLPKARKGGGSLWDFSATSAIFAAGTRLGYPLITCNIYGAALDLNRRDSNYMNHQGVVFSHQITLALSKFMH</sequence>
<name>A0A178K1J1_9GAMM</name>
<dbReference type="AlphaFoldDB" id="A0A178K1J1"/>
<feature type="binding site" evidence="2">
    <location>
        <position position="105"/>
    </location>
    <ligand>
        <name>Mg(2+)</name>
        <dbReference type="ChEBI" id="CHEBI:18420"/>
        <label>1</label>
        <note>catalytic</note>
    </ligand>
</feature>
<evidence type="ECO:0000313" key="4">
    <source>
        <dbReference type="Proteomes" id="UP000078503"/>
    </source>
</evidence>
<comment type="caution">
    <text evidence="3">The sequence shown here is derived from an EMBL/GenBank/DDBJ whole genome shotgun (WGS) entry which is preliminary data.</text>
</comment>
<gene>
    <name evidence="3" type="ORF">A3K86_19705</name>
</gene>
<dbReference type="GO" id="GO:0008934">
    <property type="term" value="F:inositol monophosphate 1-phosphatase activity"/>
    <property type="evidence" value="ECO:0007669"/>
    <property type="project" value="TreeGrafter"/>
</dbReference>
<dbReference type="GO" id="GO:0007165">
    <property type="term" value="P:signal transduction"/>
    <property type="evidence" value="ECO:0007669"/>
    <property type="project" value="TreeGrafter"/>
</dbReference>
<keyword evidence="2" id="KW-0460">Magnesium</keyword>
<keyword evidence="4" id="KW-1185">Reference proteome</keyword>
<dbReference type="Proteomes" id="UP000078503">
    <property type="component" value="Unassembled WGS sequence"/>
</dbReference>
<evidence type="ECO:0000313" key="3">
    <source>
        <dbReference type="EMBL" id="OAN11188.1"/>
    </source>
</evidence>
<dbReference type="STRING" id="858640.A3K86_19705"/>
<feature type="binding site" evidence="2">
    <location>
        <position position="79"/>
    </location>
    <ligand>
        <name>Mg(2+)</name>
        <dbReference type="ChEBI" id="CHEBI:18420"/>
        <label>1</label>
        <note>catalytic</note>
    </ligand>
</feature>
<dbReference type="InterPro" id="IPR000760">
    <property type="entry name" value="Inositol_monophosphatase-like"/>
</dbReference>
<evidence type="ECO:0000256" key="2">
    <source>
        <dbReference type="PIRSR" id="PIRSR600760-2"/>
    </source>
</evidence>
<proteinExistence type="inferred from homology"/>
<dbReference type="OrthoDB" id="9785695at2"/>
<dbReference type="Gene3D" id="3.30.540.10">
    <property type="entry name" value="Fructose-1,6-Bisphosphatase, subunit A, domain 1"/>
    <property type="match status" value="1"/>
</dbReference>
<protein>
    <recommendedName>
        <fullName evidence="5">Inositol monophosphatase</fullName>
    </recommendedName>
</protein>
<keyword evidence="2" id="KW-0479">Metal-binding</keyword>
<dbReference type="PANTHER" id="PTHR20854">
    <property type="entry name" value="INOSITOL MONOPHOSPHATASE"/>
    <property type="match status" value="1"/>
</dbReference>
<dbReference type="SUPFAM" id="SSF56655">
    <property type="entry name" value="Carbohydrate phosphatase"/>
    <property type="match status" value="1"/>
</dbReference>
<dbReference type="EMBL" id="LVHF01000033">
    <property type="protein sequence ID" value="OAN11188.1"/>
    <property type="molecule type" value="Genomic_DNA"/>
</dbReference>
<dbReference type="PRINTS" id="PR00377">
    <property type="entry name" value="IMPHPHTASES"/>
</dbReference>
<dbReference type="GO" id="GO:0006020">
    <property type="term" value="P:inositol metabolic process"/>
    <property type="evidence" value="ECO:0007669"/>
    <property type="project" value="TreeGrafter"/>
</dbReference>
<feature type="binding site" evidence="2">
    <location>
        <position position="102"/>
    </location>
    <ligand>
        <name>Mg(2+)</name>
        <dbReference type="ChEBI" id="CHEBI:18420"/>
        <label>1</label>
        <note>catalytic</note>
    </ligand>
</feature>
<dbReference type="GO" id="GO:0046872">
    <property type="term" value="F:metal ion binding"/>
    <property type="evidence" value="ECO:0007669"/>
    <property type="project" value="UniProtKB-KW"/>
</dbReference>
<evidence type="ECO:0008006" key="5">
    <source>
        <dbReference type="Google" id="ProtNLM"/>
    </source>
</evidence>
<comment type="similarity">
    <text evidence="1">Belongs to the inositol monophosphatase superfamily.</text>
</comment>
<dbReference type="Pfam" id="PF00459">
    <property type="entry name" value="Inositol_P"/>
    <property type="match status" value="1"/>
</dbReference>
<organism evidence="3 4">
    <name type="scientific">Photobacterium jeanii</name>
    <dbReference type="NCBI Taxonomy" id="858640"/>
    <lineage>
        <taxon>Bacteria</taxon>
        <taxon>Pseudomonadati</taxon>
        <taxon>Pseudomonadota</taxon>
        <taxon>Gammaproteobacteria</taxon>
        <taxon>Vibrionales</taxon>
        <taxon>Vibrionaceae</taxon>
        <taxon>Photobacterium</taxon>
    </lineage>
</organism>
<dbReference type="RefSeq" id="WP_068335453.1">
    <property type="nucleotide sequence ID" value="NZ_LVHF01000033.1"/>
</dbReference>
<comment type="cofactor">
    <cofactor evidence="2">
        <name>Mg(2+)</name>
        <dbReference type="ChEBI" id="CHEBI:18420"/>
    </cofactor>
</comment>
<evidence type="ECO:0000256" key="1">
    <source>
        <dbReference type="ARBA" id="ARBA00009759"/>
    </source>
</evidence>
<accession>A0A178K1J1</accession>
<dbReference type="PANTHER" id="PTHR20854:SF4">
    <property type="entry name" value="INOSITOL-1-MONOPHOSPHATASE-RELATED"/>
    <property type="match status" value="1"/>
</dbReference>
<reference evidence="3 4" key="1">
    <citation type="submission" date="2016-03" db="EMBL/GenBank/DDBJ databases">
        <title>Photobacterium proteolyticum sp. nov. a protease producing bacterium isolated from ocean sediments of Laizhou Bay.</title>
        <authorList>
            <person name="Li Y."/>
        </authorList>
    </citation>
    <scope>NUCLEOTIDE SEQUENCE [LARGE SCALE GENOMIC DNA]</scope>
    <source>
        <strain evidence="3 4">R-40508</strain>
    </source>
</reference>
<feature type="binding site" evidence="2">
    <location>
        <position position="104"/>
    </location>
    <ligand>
        <name>Mg(2+)</name>
        <dbReference type="ChEBI" id="CHEBI:18420"/>
        <label>1</label>
        <note>catalytic</note>
    </ligand>
</feature>